<protein>
    <submittedName>
        <fullName evidence="3">Leucine rich repeat protein</fullName>
        <ecNumber evidence="3">3.1.3.16</ecNumber>
    </submittedName>
</protein>
<dbReference type="PROSITE" id="PS51450">
    <property type="entry name" value="LRR"/>
    <property type="match status" value="2"/>
</dbReference>
<dbReference type="PANTHER" id="PTHR46652:SF3">
    <property type="entry name" value="LEUCINE-RICH REPEAT-CONTAINING PROTEIN 9"/>
    <property type="match status" value="1"/>
</dbReference>
<dbReference type="EC" id="3.1.3.16" evidence="3"/>
<accession>G0QS59</accession>
<keyword evidence="1" id="KW-0433">Leucine-rich repeat</keyword>
<gene>
    <name evidence="3" type="ORF">IMG5_099520</name>
</gene>
<dbReference type="Proteomes" id="UP000008983">
    <property type="component" value="Unassembled WGS sequence"/>
</dbReference>
<dbReference type="Gene3D" id="3.80.10.10">
    <property type="entry name" value="Ribonuclease Inhibitor"/>
    <property type="match status" value="1"/>
</dbReference>
<keyword evidence="2" id="KW-0677">Repeat</keyword>
<dbReference type="PANTHER" id="PTHR46652">
    <property type="entry name" value="LEUCINE-RICH REPEAT AND IQ DOMAIN-CONTAINING PROTEIN 1-RELATED"/>
    <property type="match status" value="1"/>
</dbReference>
<evidence type="ECO:0000256" key="2">
    <source>
        <dbReference type="ARBA" id="ARBA00022737"/>
    </source>
</evidence>
<dbReference type="SMART" id="SM00365">
    <property type="entry name" value="LRR_SD22"/>
    <property type="match status" value="2"/>
</dbReference>
<name>G0QS59_ICHMU</name>
<dbReference type="OrthoDB" id="1517790at2759"/>
<dbReference type="InterPro" id="IPR032675">
    <property type="entry name" value="LRR_dom_sf"/>
</dbReference>
<dbReference type="RefSeq" id="XP_004035410.1">
    <property type="nucleotide sequence ID" value="XM_004035362.1"/>
</dbReference>
<dbReference type="EMBL" id="GL983807">
    <property type="protein sequence ID" value="EGR31924.1"/>
    <property type="molecule type" value="Genomic_DNA"/>
</dbReference>
<dbReference type="AlphaFoldDB" id="G0QS59"/>
<dbReference type="Pfam" id="PF14580">
    <property type="entry name" value="LRR_9"/>
    <property type="match status" value="1"/>
</dbReference>
<keyword evidence="4" id="KW-1185">Reference proteome</keyword>
<proteinExistence type="predicted"/>
<sequence length="210" mass="24678">MELGKNKIQELNGISHLSNLMQLSLEDNYIESLEEFPELKNLMELYLGNNRIVESKEIVNLKQLQKLIILDLSGNPFSRDPNYRIYTLFVIKKLKVLDGISIEASEQQLAKDLFTGRLTEEILQSRLGGQHPQEILELDLSNCKLKDFDDPICKLRFFSIKMFKWMSQFGNSRYQVGTKWKCSFKKTWLQRGCFKKITRIIIFRWKGGYN</sequence>
<dbReference type="eggNOG" id="KOG0531">
    <property type="taxonomic scope" value="Eukaryota"/>
</dbReference>
<dbReference type="GeneID" id="14908096"/>
<keyword evidence="3" id="KW-0378">Hydrolase</keyword>
<dbReference type="SUPFAM" id="SSF52075">
    <property type="entry name" value="Outer arm dynein light chain 1"/>
    <property type="match status" value="1"/>
</dbReference>
<dbReference type="InterPro" id="IPR001611">
    <property type="entry name" value="Leu-rich_rpt"/>
</dbReference>
<dbReference type="InterPro" id="IPR050836">
    <property type="entry name" value="SDS22/Internalin_LRR"/>
</dbReference>
<evidence type="ECO:0000313" key="4">
    <source>
        <dbReference type="Proteomes" id="UP000008983"/>
    </source>
</evidence>
<evidence type="ECO:0000256" key="1">
    <source>
        <dbReference type="ARBA" id="ARBA00022614"/>
    </source>
</evidence>
<dbReference type="STRING" id="857967.G0QS59"/>
<dbReference type="GO" id="GO:0004722">
    <property type="term" value="F:protein serine/threonine phosphatase activity"/>
    <property type="evidence" value="ECO:0007669"/>
    <property type="project" value="UniProtKB-EC"/>
</dbReference>
<dbReference type="InParanoid" id="G0QS59"/>
<evidence type="ECO:0000313" key="3">
    <source>
        <dbReference type="EMBL" id="EGR31924.1"/>
    </source>
</evidence>
<reference evidence="3 4" key="1">
    <citation type="submission" date="2011-07" db="EMBL/GenBank/DDBJ databases">
        <authorList>
            <person name="Coyne R."/>
            <person name="Brami D."/>
            <person name="Johnson J."/>
            <person name="Hostetler J."/>
            <person name="Hannick L."/>
            <person name="Clark T."/>
            <person name="Cassidy-Hanley D."/>
            <person name="Inman J."/>
        </authorList>
    </citation>
    <scope>NUCLEOTIDE SEQUENCE [LARGE SCALE GENOMIC DNA]</scope>
    <source>
        <strain evidence="3 4">G5</strain>
    </source>
</reference>
<organism evidence="3 4">
    <name type="scientific">Ichthyophthirius multifiliis</name>
    <name type="common">White spot disease agent</name>
    <name type="synonym">Ich</name>
    <dbReference type="NCBI Taxonomy" id="5932"/>
    <lineage>
        <taxon>Eukaryota</taxon>
        <taxon>Sar</taxon>
        <taxon>Alveolata</taxon>
        <taxon>Ciliophora</taxon>
        <taxon>Intramacronucleata</taxon>
        <taxon>Oligohymenophorea</taxon>
        <taxon>Hymenostomatida</taxon>
        <taxon>Ophryoglenina</taxon>
        <taxon>Ichthyophthirius</taxon>
    </lineage>
</organism>